<dbReference type="OrthoDB" id="1926437at2759"/>
<feature type="chain" id="PRO_5040276750" description="Protein CHUP1, chloroplastic" evidence="3">
    <location>
        <begin position="18"/>
        <end position="342"/>
    </location>
</feature>
<dbReference type="GO" id="GO:0072699">
    <property type="term" value="P:protein localization to cortical microtubule cytoskeleton"/>
    <property type="evidence" value="ECO:0007669"/>
    <property type="project" value="TreeGrafter"/>
</dbReference>
<evidence type="ECO:0008006" key="6">
    <source>
        <dbReference type="Google" id="ProtNLM"/>
    </source>
</evidence>
<feature type="coiled-coil region" evidence="2">
    <location>
        <begin position="127"/>
        <end position="279"/>
    </location>
</feature>
<dbReference type="EMBL" id="JAMYWD010000009">
    <property type="protein sequence ID" value="KAJ4960523.1"/>
    <property type="molecule type" value="Genomic_DNA"/>
</dbReference>
<evidence type="ECO:0000256" key="2">
    <source>
        <dbReference type="SAM" id="Coils"/>
    </source>
</evidence>
<sequence>MTVRLGFLVTALVAVYAVKQISIKSLRPAASTTKYSENGKISSKQDQNEKGEKEHFIDFSSTTVKEHGEKVSGISNAKSSNSKNPLAFHDEKEPILLKYHYPEKNQVKELEGRKVKIERKLLKSYKLKEQESELDELQRHLKIRTAEIEMPNITINSLQEERKKLQEEIEKGVSAMKQLELAKRKIRSQIVTQGDAKADKNVKILEILELKILELKRKNKELQLEKRDLTLKLIVATSKITAKSSVTASEVVSEMEEEVNNLKIANEDLSKQVERIQRSMFSVVEELVYQRWVNVCLRHEIQNHQRFSMGLGPKTQEKVKKVSRVFYSGSQWHFFSSPFQQE</sequence>
<dbReference type="PANTHER" id="PTHR31342">
    <property type="entry name" value="PROTEIN CHUP1, CHLOROPLASTIC"/>
    <property type="match status" value="1"/>
</dbReference>
<dbReference type="PANTHER" id="PTHR31342:SF35">
    <property type="entry name" value="PROTEIN CHUP1, CHLOROPLASTIC-LIKE"/>
    <property type="match status" value="1"/>
</dbReference>
<keyword evidence="3" id="KW-0732">Signal</keyword>
<dbReference type="InterPro" id="IPR040265">
    <property type="entry name" value="CHUP1/IPGA1-like"/>
</dbReference>
<proteinExistence type="predicted"/>
<protein>
    <recommendedName>
        <fullName evidence="6">Protein CHUP1, chloroplastic</fullName>
    </recommendedName>
</protein>
<keyword evidence="1 2" id="KW-0175">Coiled coil</keyword>
<gene>
    <name evidence="4" type="ORF">NE237_020433</name>
</gene>
<dbReference type="Proteomes" id="UP001141806">
    <property type="component" value="Unassembled WGS sequence"/>
</dbReference>
<keyword evidence="5" id="KW-1185">Reference proteome</keyword>
<evidence type="ECO:0000256" key="1">
    <source>
        <dbReference type="ARBA" id="ARBA00023054"/>
    </source>
</evidence>
<dbReference type="GO" id="GO:0055028">
    <property type="term" value="C:cortical microtubule"/>
    <property type="evidence" value="ECO:0007669"/>
    <property type="project" value="TreeGrafter"/>
</dbReference>
<evidence type="ECO:0000256" key="3">
    <source>
        <dbReference type="SAM" id="SignalP"/>
    </source>
</evidence>
<dbReference type="AlphaFoldDB" id="A0A9Q0H6M5"/>
<reference evidence="4" key="1">
    <citation type="journal article" date="2023" name="Plant J.">
        <title>The genome of the king protea, Protea cynaroides.</title>
        <authorList>
            <person name="Chang J."/>
            <person name="Duong T.A."/>
            <person name="Schoeman C."/>
            <person name="Ma X."/>
            <person name="Roodt D."/>
            <person name="Barker N."/>
            <person name="Li Z."/>
            <person name="Van de Peer Y."/>
            <person name="Mizrachi E."/>
        </authorList>
    </citation>
    <scope>NUCLEOTIDE SEQUENCE</scope>
    <source>
        <tissue evidence="4">Young leaves</tissue>
    </source>
</reference>
<organism evidence="4 5">
    <name type="scientific">Protea cynaroides</name>
    <dbReference type="NCBI Taxonomy" id="273540"/>
    <lineage>
        <taxon>Eukaryota</taxon>
        <taxon>Viridiplantae</taxon>
        <taxon>Streptophyta</taxon>
        <taxon>Embryophyta</taxon>
        <taxon>Tracheophyta</taxon>
        <taxon>Spermatophyta</taxon>
        <taxon>Magnoliopsida</taxon>
        <taxon>Proteales</taxon>
        <taxon>Proteaceae</taxon>
        <taxon>Protea</taxon>
    </lineage>
</organism>
<name>A0A9Q0H6M5_9MAGN</name>
<comment type="caution">
    <text evidence="4">The sequence shown here is derived from an EMBL/GenBank/DDBJ whole genome shotgun (WGS) entry which is preliminary data.</text>
</comment>
<evidence type="ECO:0000313" key="4">
    <source>
        <dbReference type="EMBL" id="KAJ4960523.1"/>
    </source>
</evidence>
<feature type="signal peptide" evidence="3">
    <location>
        <begin position="1"/>
        <end position="17"/>
    </location>
</feature>
<evidence type="ECO:0000313" key="5">
    <source>
        <dbReference type="Proteomes" id="UP001141806"/>
    </source>
</evidence>
<accession>A0A9Q0H6M5</accession>